<evidence type="ECO:0000256" key="4">
    <source>
        <dbReference type="RuleBase" id="RU003744"/>
    </source>
</evidence>
<proteinExistence type="inferred from homology"/>
<evidence type="ECO:0000256" key="5">
    <source>
        <dbReference type="SAM" id="MobiDB-lite"/>
    </source>
</evidence>
<feature type="region of interest" description="Disordered" evidence="5">
    <location>
        <begin position="269"/>
        <end position="288"/>
    </location>
</feature>
<dbReference type="PROSITE" id="PS01039">
    <property type="entry name" value="SBP_BACTERIAL_3"/>
    <property type="match status" value="1"/>
</dbReference>
<dbReference type="InterPro" id="IPR051455">
    <property type="entry name" value="Bact_solute-bind_prot3"/>
</dbReference>
<dbReference type="GO" id="GO:0005576">
    <property type="term" value="C:extracellular region"/>
    <property type="evidence" value="ECO:0007669"/>
    <property type="project" value="TreeGrafter"/>
</dbReference>
<dbReference type="SUPFAM" id="SSF53850">
    <property type="entry name" value="Periplasmic binding protein-like II"/>
    <property type="match status" value="1"/>
</dbReference>
<feature type="compositionally biased region" description="Polar residues" evidence="5">
    <location>
        <begin position="269"/>
        <end position="279"/>
    </location>
</feature>
<feature type="domain" description="Solute-binding protein family 3/N-terminal" evidence="7">
    <location>
        <begin position="46"/>
        <end position="267"/>
    </location>
</feature>
<dbReference type="PANTHER" id="PTHR30085">
    <property type="entry name" value="AMINO ACID ABC TRANSPORTER PERMEASE"/>
    <property type="match status" value="1"/>
</dbReference>
<dbReference type="PANTHER" id="PTHR30085:SF6">
    <property type="entry name" value="ABC TRANSPORTER GLUTAMINE-BINDING PROTEIN GLNH"/>
    <property type="match status" value="1"/>
</dbReference>
<dbReference type="AlphaFoldDB" id="F6FSF2"/>
<evidence type="ECO:0000256" key="3">
    <source>
        <dbReference type="ARBA" id="ARBA00022729"/>
    </source>
</evidence>
<evidence type="ECO:0000259" key="7">
    <source>
        <dbReference type="SMART" id="SM00062"/>
    </source>
</evidence>
<dbReference type="Gene3D" id="3.40.190.10">
    <property type="entry name" value="Periplasmic binding protein-like II"/>
    <property type="match status" value="2"/>
</dbReference>
<accession>F6FSF2</accession>
<dbReference type="GO" id="GO:0006865">
    <property type="term" value="P:amino acid transport"/>
    <property type="evidence" value="ECO:0007669"/>
    <property type="project" value="TreeGrafter"/>
</dbReference>
<protein>
    <submittedName>
        <fullName evidence="8">ABC-type transporter, periplasmic subunit family 3</fullName>
    </submittedName>
</protein>
<keyword evidence="2" id="KW-0813">Transport</keyword>
<dbReference type="PROSITE" id="PS51257">
    <property type="entry name" value="PROKAR_LIPOPROTEIN"/>
    <property type="match status" value="1"/>
</dbReference>
<dbReference type="InterPro" id="IPR001638">
    <property type="entry name" value="Solute-binding_3/MltF_N"/>
</dbReference>
<dbReference type="HOGENOM" id="CLU_019602_18_4_11"/>
<evidence type="ECO:0000313" key="9">
    <source>
        <dbReference type="Proteomes" id="UP000009236"/>
    </source>
</evidence>
<gene>
    <name evidence="8" type="ordered locus">Isova_1250</name>
</gene>
<dbReference type="Pfam" id="PF00497">
    <property type="entry name" value="SBP_bac_3"/>
    <property type="match status" value="1"/>
</dbReference>
<dbReference type="KEGG" id="iva:Isova_1250"/>
<dbReference type="RefSeq" id="WP_013838411.1">
    <property type="nucleotide sequence ID" value="NC_015588.1"/>
</dbReference>
<keyword evidence="3 6" id="KW-0732">Signal</keyword>
<dbReference type="Proteomes" id="UP000009236">
    <property type="component" value="Chromosome"/>
</dbReference>
<evidence type="ECO:0000313" key="8">
    <source>
        <dbReference type="EMBL" id="AEG44019.1"/>
    </source>
</evidence>
<feature type="chain" id="PRO_5039573132" evidence="6">
    <location>
        <begin position="21"/>
        <end position="288"/>
    </location>
</feature>
<dbReference type="eggNOG" id="COG0834">
    <property type="taxonomic scope" value="Bacteria"/>
</dbReference>
<dbReference type="GO" id="GO:0030288">
    <property type="term" value="C:outer membrane-bounded periplasmic space"/>
    <property type="evidence" value="ECO:0007669"/>
    <property type="project" value="TreeGrafter"/>
</dbReference>
<evidence type="ECO:0000256" key="2">
    <source>
        <dbReference type="ARBA" id="ARBA00022448"/>
    </source>
</evidence>
<name>F6FSF2_ISOV2</name>
<dbReference type="InterPro" id="IPR018313">
    <property type="entry name" value="SBP_3_CS"/>
</dbReference>
<sequence length="288" mass="29840">MRTRTTGAIALAAAAALTLAACGGGDEPGGTGATGGGDGGEGEGGSLTIGIKFDQPGLGFMEGEEPSGFDVDVAKYVAEKLGYSEDQIEWVEAPSAQRETLLSTGQVDMIFATYSITDERRETVSFAGPYFVAGQDLLVAADNTDITGPEALEGKNLCSVTGSTSAQRIKDEHAAGVNLLEQPGYAECVTALVAGQVDAVTTDDIILAGLGAQPANQGKVKVVGNPFSEENYGVGIPKGEVELCEEINTALQEMIDDGSWEEFVRANTEGTGYTPNESLNPPEFQPCS</sequence>
<dbReference type="SMART" id="SM00062">
    <property type="entry name" value="PBPb"/>
    <property type="match status" value="1"/>
</dbReference>
<reference evidence="8 9" key="1">
    <citation type="submission" date="2011-05" db="EMBL/GenBank/DDBJ databases">
        <title>Complete sequence of Isoptericola variabilis 225.</title>
        <authorList>
            <consortium name="US DOE Joint Genome Institute"/>
            <person name="Lucas S."/>
            <person name="Han J."/>
            <person name="Lapidus A."/>
            <person name="Cheng J.-F."/>
            <person name="Goodwin L."/>
            <person name="Pitluck S."/>
            <person name="Peters L."/>
            <person name="Mikhailova N."/>
            <person name="Zeytun A."/>
            <person name="Han C."/>
            <person name="Tapia R."/>
            <person name="Land M."/>
            <person name="Hauser L."/>
            <person name="Kyrpides N."/>
            <person name="Ivanova N."/>
            <person name="Pagani I."/>
            <person name="Siebers A."/>
            <person name="Allgaier M."/>
            <person name="Thelen M."/>
            <person name="Hugenholtz P."/>
            <person name="Gladden J."/>
            <person name="Woyke T."/>
        </authorList>
    </citation>
    <scope>NUCLEOTIDE SEQUENCE [LARGE SCALE GENOMIC DNA]</scope>
    <source>
        <strain evidence="9">225</strain>
    </source>
</reference>
<feature type="signal peptide" evidence="6">
    <location>
        <begin position="1"/>
        <end position="20"/>
    </location>
</feature>
<keyword evidence="9" id="KW-1185">Reference proteome</keyword>
<comment type="similarity">
    <text evidence="1 4">Belongs to the bacterial solute-binding protein 3 family.</text>
</comment>
<organism evidence="9">
    <name type="scientific">Isoptericola variabilis (strain 225)</name>
    <dbReference type="NCBI Taxonomy" id="743718"/>
    <lineage>
        <taxon>Bacteria</taxon>
        <taxon>Bacillati</taxon>
        <taxon>Actinomycetota</taxon>
        <taxon>Actinomycetes</taxon>
        <taxon>Micrococcales</taxon>
        <taxon>Promicromonosporaceae</taxon>
        <taxon>Isoptericola</taxon>
    </lineage>
</organism>
<dbReference type="CDD" id="cd13690">
    <property type="entry name" value="PBP2_GluB"/>
    <property type="match status" value="1"/>
</dbReference>
<dbReference type="STRING" id="743718.Isova_1250"/>
<dbReference type="EMBL" id="CP002810">
    <property type="protein sequence ID" value="AEG44019.1"/>
    <property type="molecule type" value="Genomic_DNA"/>
</dbReference>
<evidence type="ECO:0000256" key="1">
    <source>
        <dbReference type="ARBA" id="ARBA00010333"/>
    </source>
</evidence>
<evidence type="ECO:0000256" key="6">
    <source>
        <dbReference type="SAM" id="SignalP"/>
    </source>
</evidence>